<evidence type="ECO:0000313" key="7">
    <source>
        <dbReference type="Proteomes" id="UP000222056"/>
    </source>
</evidence>
<dbReference type="InterPro" id="IPR023228">
    <property type="entry name" value="SAM_OH_AdoTrfase_N_sf"/>
</dbReference>
<evidence type="ECO:0000259" key="4">
    <source>
        <dbReference type="Pfam" id="PF01887"/>
    </source>
</evidence>
<dbReference type="Pfam" id="PF20257">
    <property type="entry name" value="SAM_HAT_C"/>
    <property type="match status" value="1"/>
</dbReference>
<reference evidence="7" key="1">
    <citation type="submission" date="2016-10" db="EMBL/GenBank/DDBJ databases">
        <authorList>
            <person name="Varghese N."/>
            <person name="Submissions S."/>
        </authorList>
    </citation>
    <scope>NUCLEOTIDE SEQUENCE [LARGE SCALE GENOMIC DNA]</scope>
    <source>
        <strain evidence="7">ATCC 35263</strain>
    </source>
</reference>
<dbReference type="SUPFAM" id="SSF101852">
    <property type="entry name" value="Bacterial fluorinating enzyme, C-terminal domain"/>
    <property type="match status" value="1"/>
</dbReference>
<evidence type="ECO:0000256" key="1">
    <source>
        <dbReference type="ARBA" id="ARBA00022691"/>
    </source>
</evidence>
<dbReference type="Gene3D" id="3.40.50.10790">
    <property type="entry name" value="S-adenosyl-l-methionine hydroxide adenosyltransferase, N-terminal"/>
    <property type="match status" value="1"/>
</dbReference>
<feature type="domain" description="S-adenosyl-l-methionine hydroxide adenosyltransferase N-terminal" evidence="4">
    <location>
        <begin position="18"/>
        <end position="164"/>
    </location>
</feature>
<name>A0A1H6FNF3_THEAL</name>
<dbReference type="RefSeq" id="WP_093116286.1">
    <property type="nucleotide sequence ID" value="NZ_FNWJ01000001.1"/>
</dbReference>
<dbReference type="InterPro" id="IPR023227">
    <property type="entry name" value="SAM_OH_AdoTrfase_C_sf"/>
</dbReference>
<dbReference type="InterPro" id="IPR046469">
    <property type="entry name" value="SAM_HAT_N"/>
</dbReference>
<keyword evidence="1" id="KW-0949">S-adenosyl-L-methionine</keyword>
<sequence length="303" mass="31789">MNQQSTGGGQAHQGHPIVTLLTDYGLVDEYVGVVHGVIAGICPQARVLDLTHGIERHDIRRGALVLRAALPFCPVGVHLAIVDPEVGAARRAIAVRTSTGRLLVGPDNGLLSLAWQQQGGVVEAVEITHSPLRLEPVSATFHGRDIFAPVAAHLAAGAPLAETGTPLAPEELVELEMPAAEVRSPGVIAARVLTFDRFGNAILSASHEDATAAGLRLGRPARLTLGERSWTLLFVRTFADVAPGEPLLYEDSWRMLALAVNRGDARREFGLEVDAEVVIEQTEAVAQPADGPGSGAPMGGPGA</sequence>
<dbReference type="PIRSF" id="PIRSF006779">
    <property type="entry name" value="UCP006779"/>
    <property type="match status" value="1"/>
</dbReference>
<dbReference type="SUPFAM" id="SSF102522">
    <property type="entry name" value="Bacterial fluorinating enzyme, N-terminal domain"/>
    <property type="match status" value="1"/>
</dbReference>
<comment type="similarity">
    <text evidence="2">Belongs to the SAM hydrolase / SAM-dependent halogenase family.</text>
</comment>
<accession>A0A1H6FNF3</accession>
<dbReference type="STRING" id="29539.SAMN02745716_0721"/>
<feature type="compositionally biased region" description="Gly residues" evidence="3">
    <location>
        <begin position="292"/>
        <end position="303"/>
    </location>
</feature>
<evidence type="ECO:0008006" key="8">
    <source>
        <dbReference type="Google" id="ProtNLM"/>
    </source>
</evidence>
<protein>
    <recommendedName>
        <fullName evidence="8">SAM-dependent chlorinase/fluorinase</fullName>
    </recommendedName>
</protein>
<organism evidence="6 7">
    <name type="scientific">Thermoleophilum album</name>
    <dbReference type="NCBI Taxonomy" id="29539"/>
    <lineage>
        <taxon>Bacteria</taxon>
        <taxon>Bacillati</taxon>
        <taxon>Actinomycetota</taxon>
        <taxon>Thermoleophilia</taxon>
        <taxon>Thermoleophilales</taxon>
        <taxon>Thermoleophilaceae</taxon>
        <taxon>Thermoleophilum</taxon>
    </lineage>
</organism>
<dbReference type="InterPro" id="IPR002747">
    <property type="entry name" value="SAM_OH_AdoTrfase"/>
</dbReference>
<dbReference type="Pfam" id="PF01887">
    <property type="entry name" value="SAM_HAT_N"/>
    <property type="match status" value="1"/>
</dbReference>
<evidence type="ECO:0000256" key="3">
    <source>
        <dbReference type="SAM" id="MobiDB-lite"/>
    </source>
</evidence>
<dbReference type="PANTHER" id="PTHR35092">
    <property type="entry name" value="CHLORINASE MJ1651"/>
    <property type="match status" value="1"/>
</dbReference>
<dbReference type="PANTHER" id="PTHR35092:SF1">
    <property type="entry name" value="CHLORINASE MJ1651"/>
    <property type="match status" value="1"/>
</dbReference>
<dbReference type="Gene3D" id="2.40.30.90">
    <property type="entry name" value="Bacterial fluorinating enzyme like"/>
    <property type="match status" value="1"/>
</dbReference>
<dbReference type="OrthoDB" id="9792195at2"/>
<evidence type="ECO:0000259" key="5">
    <source>
        <dbReference type="Pfam" id="PF20257"/>
    </source>
</evidence>
<dbReference type="Proteomes" id="UP000222056">
    <property type="component" value="Unassembled WGS sequence"/>
</dbReference>
<feature type="domain" description="S-adenosyl-l-methionine hydroxide adenosyltransferase C-terminal" evidence="5">
    <location>
        <begin position="191"/>
        <end position="277"/>
    </location>
</feature>
<feature type="region of interest" description="Disordered" evidence="3">
    <location>
        <begin position="283"/>
        <end position="303"/>
    </location>
</feature>
<dbReference type="InterPro" id="IPR046470">
    <property type="entry name" value="SAM_HAT_C"/>
</dbReference>
<dbReference type="AlphaFoldDB" id="A0A1H6FNF3"/>
<gene>
    <name evidence="6" type="ORF">SAMN02745716_0721</name>
</gene>
<evidence type="ECO:0000256" key="2">
    <source>
        <dbReference type="ARBA" id="ARBA00024035"/>
    </source>
</evidence>
<keyword evidence="7" id="KW-1185">Reference proteome</keyword>
<evidence type="ECO:0000313" key="6">
    <source>
        <dbReference type="EMBL" id="SEH11294.1"/>
    </source>
</evidence>
<dbReference type="EMBL" id="FNWJ01000001">
    <property type="protein sequence ID" value="SEH11294.1"/>
    <property type="molecule type" value="Genomic_DNA"/>
</dbReference>
<proteinExistence type="inferred from homology"/>